<feature type="region of interest" description="Disordered" evidence="1">
    <location>
        <begin position="369"/>
        <end position="408"/>
    </location>
</feature>
<dbReference type="GO" id="GO:0005634">
    <property type="term" value="C:nucleus"/>
    <property type="evidence" value="ECO:0007669"/>
    <property type="project" value="TreeGrafter"/>
</dbReference>
<feature type="compositionally biased region" description="Basic and acidic residues" evidence="1">
    <location>
        <begin position="79"/>
        <end position="89"/>
    </location>
</feature>
<evidence type="ECO:0000256" key="1">
    <source>
        <dbReference type="SAM" id="MobiDB-lite"/>
    </source>
</evidence>
<keyword evidence="4" id="KW-1185">Reference proteome</keyword>
<dbReference type="Pfam" id="PF13837">
    <property type="entry name" value="Myb_DNA-bind_4"/>
    <property type="match status" value="1"/>
</dbReference>
<dbReference type="InterPro" id="IPR044823">
    <property type="entry name" value="ASIL1/2-like"/>
</dbReference>
<gene>
    <name evidence="3" type="ORF">AXF42_Ash009425</name>
</gene>
<proteinExistence type="predicted"/>
<feature type="compositionally biased region" description="Acidic residues" evidence="1">
    <location>
        <begin position="49"/>
        <end position="78"/>
    </location>
</feature>
<dbReference type="PANTHER" id="PTHR31307:SF6">
    <property type="entry name" value="OS01G0718900 PROTEIN"/>
    <property type="match status" value="1"/>
</dbReference>
<organism evidence="3 4">
    <name type="scientific">Apostasia shenzhenica</name>
    <dbReference type="NCBI Taxonomy" id="1088818"/>
    <lineage>
        <taxon>Eukaryota</taxon>
        <taxon>Viridiplantae</taxon>
        <taxon>Streptophyta</taxon>
        <taxon>Embryophyta</taxon>
        <taxon>Tracheophyta</taxon>
        <taxon>Spermatophyta</taxon>
        <taxon>Magnoliopsida</taxon>
        <taxon>Liliopsida</taxon>
        <taxon>Asparagales</taxon>
        <taxon>Orchidaceae</taxon>
        <taxon>Apostasioideae</taxon>
        <taxon>Apostasia</taxon>
    </lineage>
</organism>
<sequence>MDDMEDDARYPPNPYNQSYRRPLPSSNPPNSNVRNSSYPSQVPHGYANDDGDDDDDERNEVDEPANEEDDDDQDDEDNFDRGYSRVRNDVEEEDDDDVEDDSSESRGKRRRLDRYARGFEFVPRVAPSPAAKQPLSRTSSADWSEETTFALLDAWGDCYLQNGRKSLRSDEWGEVAKKVSQCLKTSRSEAQCRNRLDTLKKKYKKEKAKYPDYASSSSNWVYFQKMDELMSSPPPTSAAIRQDPQLHRLSCGIDAGEYVFASSKLYANRSNGVNEMRDSPGDTASEEEGEEVDDDSDGLPPRREKLAASSESSFRMLADSIQRFGEIYQKIENSRRQQLAELERMRKEFHRDLELQKRDILERAQAEIARLSQEAGEEVEDEEERVDDDGNDGDDDDYIDGSAENLSG</sequence>
<dbReference type="InterPro" id="IPR044822">
    <property type="entry name" value="Myb_DNA-bind_4"/>
</dbReference>
<dbReference type="Gene3D" id="1.10.10.60">
    <property type="entry name" value="Homeodomain-like"/>
    <property type="match status" value="1"/>
</dbReference>
<dbReference type="STRING" id="1088818.A0A2I0B8S3"/>
<dbReference type="Proteomes" id="UP000236161">
    <property type="component" value="Unassembled WGS sequence"/>
</dbReference>
<feature type="compositionally biased region" description="Acidic residues" evidence="1">
    <location>
        <begin position="375"/>
        <end position="399"/>
    </location>
</feature>
<evidence type="ECO:0000259" key="2">
    <source>
        <dbReference type="Pfam" id="PF13837"/>
    </source>
</evidence>
<protein>
    <recommendedName>
        <fullName evidence="2">Myb/SANT-like DNA-binding domain-containing protein</fullName>
    </recommendedName>
</protein>
<accession>A0A2I0B8S3</accession>
<dbReference type="OrthoDB" id="691673at2759"/>
<dbReference type="PANTHER" id="PTHR31307">
    <property type="entry name" value="TRIHELIX TRANSCRIPTION FACTOR ASIL2"/>
    <property type="match status" value="1"/>
</dbReference>
<feature type="compositionally biased region" description="Acidic residues" evidence="1">
    <location>
        <begin position="284"/>
        <end position="297"/>
    </location>
</feature>
<evidence type="ECO:0000313" key="3">
    <source>
        <dbReference type="EMBL" id="PKA64205.1"/>
    </source>
</evidence>
<name>A0A2I0B8S3_9ASPA</name>
<feature type="compositionally biased region" description="Acidic residues" evidence="1">
    <location>
        <begin position="90"/>
        <end position="102"/>
    </location>
</feature>
<feature type="region of interest" description="Disordered" evidence="1">
    <location>
        <begin position="269"/>
        <end position="313"/>
    </location>
</feature>
<dbReference type="GO" id="GO:0000976">
    <property type="term" value="F:transcription cis-regulatory region binding"/>
    <property type="evidence" value="ECO:0007669"/>
    <property type="project" value="TreeGrafter"/>
</dbReference>
<dbReference type="AlphaFoldDB" id="A0A2I0B8S3"/>
<feature type="compositionally biased region" description="Low complexity" evidence="1">
    <location>
        <begin position="18"/>
        <end position="40"/>
    </location>
</feature>
<feature type="domain" description="Myb/SANT-like DNA-binding" evidence="2">
    <location>
        <begin position="142"/>
        <end position="229"/>
    </location>
</feature>
<feature type="region of interest" description="Disordered" evidence="1">
    <location>
        <begin position="1"/>
        <end position="143"/>
    </location>
</feature>
<dbReference type="EMBL" id="KZ451905">
    <property type="protein sequence ID" value="PKA64205.1"/>
    <property type="molecule type" value="Genomic_DNA"/>
</dbReference>
<evidence type="ECO:0000313" key="4">
    <source>
        <dbReference type="Proteomes" id="UP000236161"/>
    </source>
</evidence>
<reference evidence="3 4" key="1">
    <citation type="journal article" date="2017" name="Nature">
        <title>The Apostasia genome and the evolution of orchids.</title>
        <authorList>
            <person name="Zhang G.Q."/>
            <person name="Liu K.W."/>
            <person name="Li Z."/>
            <person name="Lohaus R."/>
            <person name="Hsiao Y.Y."/>
            <person name="Niu S.C."/>
            <person name="Wang J.Y."/>
            <person name="Lin Y.C."/>
            <person name="Xu Q."/>
            <person name="Chen L.J."/>
            <person name="Yoshida K."/>
            <person name="Fujiwara S."/>
            <person name="Wang Z.W."/>
            <person name="Zhang Y.Q."/>
            <person name="Mitsuda N."/>
            <person name="Wang M."/>
            <person name="Liu G.H."/>
            <person name="Pecoraro L."/>
            <person name="Huang H.X."/>
            <person name="Xiao X.J."/>
            <person name="Lin M."/>
            <person name="Wu X.Y."/>
            <person name="Wu W.L."/>
            <person name="Chen Y.Y."/>
            <person name="Chang S.B."/>
            <person name="Sakamoto S."/>
            <person name="Ohme-Takagi M."/>
            <person name="Yagi M."/>
            <person name="Zeng S.J."/>
            <person name="Shen C.Y."/>
            <person name="Yeh C.M."/>
            <person name="Luo Y.B."/>
            <person name="Tsai W.C."/>
            <person name="Van de Peer Y."/>
            <person name="Liu Z.J."/>
        </authorList>
    </citation>
    <scope>NUCLEOTIDE SEQUENCE [LARGE SCALE GENOMIC DNA]</scope>
    <source>
        <strain evidence="4">cv. Shenzhen</strain>
        <tissue evidence="3">Stem</tissue>
    </source>
</reference>